<gene>
    <name evidence="12" type="ORF">E3W66_02985</name>
</gene>
<dbReference type="EMBL" id="SPIA01000001">
    <property type="protein sequence ID" value="TFH68927.1"/>
    <property type="molecule type" value="Genomic_DNA"/>
</dbReference>
<keyword evidence="5 10" id="KW-0489">Methyltransferase</keyword>
<dbReference type="GO" id="GO:0070475">
    <property type="term" value="P:rRNA base methylation"/>
    <property type="evidence" value="ECO:0007669"/>
    <property type="project" value="TreeGrafter"/>
</dbReference>
<organism evidence="12 13">
    <name type="scientific">Gammaproteobacteria bacterium LSUCC0057</name>
    <dbReference type="NCBI Taxonomy" id="2559237"/>
    <lineage>
        <taxon>Bacteria</taxon>
        <taxon>Pseudomonadati</taxon>
        <taxon>Pseudomonadota</taxon>
        <taxon>Gammaproteobacteria</taxon>
        <taxon>Cellvibrionales</taxon>
        <taxon>Porticoccaceae</taxon>
        <taxon>SAR92 clade</taxon>
    </lineage>
</organism>
<dbReference type="InterPro" id="IPR029028">
    <property type="entry name" value="Alpha/beta_knot_MTases"/>
</dbReference>
<evidence type="ECO:0000259" key="11">
    <source>
        <dbReference type="Pfam" id="PF04452"/>
    </source>
</evidence>
<dbReference type="NCBIfam" id="NF008700">
    <property type="entry name" value="PRK11713.5-4"/>
    <property type="match status" value="1"/>
</dbReference>
<dbReference type="Pfam" id="PF04452">
    <property type="entry name" value="Methyltrans_RNA"/>
    <property type="match status" value="1"/>
</dbReference>
<comment type="catalytic activity">
    <reaction evidence="9 10">
        <text>uridine(1498) in 16S rRNA + S-adenosyl-L-methionine = N(3)-methyluridine(1498) in 16S rRNA + S-adenosyl-L-homocysteine + H(+)</text>
        <dbReference type="Rhea" id="RHEA:42920"/>
        <dbReference type="Rhea" id="RHEA-COMP:10283"/>
        <dbReference type="Rhea" id="RHEA-COMP:10284"/>
        <dbReference type="ChEBI" id="CHEBI:15378"/>
        <dbReference type="ChEBI" id="CHEBI:57856"/>
        <dbReference type="ChEBI" id="CHEBI:59789"/>
        <dbReference type="ChEBI" id="CHEBI:65315"/>
        <dbReference type="ChEBI" id="CHEBI:74502"/>
        <dbReference type="EC" id="2.1.1.193"/>
    </reaction>
</comment>
<dbReference type="PANTHER" id="PTHR30027">
    <property type="entry name" value="RIBOSOMAL RNA SMALL SUBUNIT METHYLTRANSFERASE E"/>
    <property type="match status" value="1"/>
</dbReference>
<evidence type="ECO:0000256" key="5">
    <source>
        <dbReference type="ARBA" id="ARBA00022603"/>
    </source>
</evidence>
<dbReference type="PIRSF" id="PIRSF015601">
    <property type="entry name" value="MTase_slr0722"/>
    <property type="match status" value="1"/>
</dbReference>
<evidence type="ECO:0000256" key="1">
    <source>
        <dbReference type="ARBA" id="ARBA00004496"/>
    </source>
</evidence>
<evidence type="ECO:0000256" key="9">
    <source>
        <dbReference type="ARBA" id="ARBA00047944"/>
    </source>
</evidence>
<evidence type="ECO:0000313" key="13">
    <source>
        <dbReference type="Proteomes" id="UP000298133"/>
    </source>
</evidence>
<evidence type="ECO:0000256" key="8">
    <source>
        <dbReference type="ARBA" id="ARBA00025699"/>
    </source>
</evidence>
<evidence type="ECO:0000256" key="10">
    <source>
        <dbReference type="PIRNR" id="PIRNR015601"/>
    </source>
</evidence>
<dbReference type="AlphaFoldDB" id="A0A4Y8UMA5"/>
<keyword evidence="3 10" id="KW-0963">Cytoplasm</keyword>
<comment type="subcellular location">
    <subcellularLocation>
        <location evidence="1 10">Cytoplasm</location>
    </subcellularLocation>
</comment>
<reference evidence="12 13" key="1">
    <citation type="submission" date="2019-03" db="EMBL/GenBank/DDBJ databases">
        <title>Draft genome of Gammaproteobacteria bacterium LSUCC0057, a member of the SAR92 clade.</title>
        <authorList>
            <person name="Lanclos V.C."/>
            <person name="Doiron C."/>
            <person name="Henson M.W."/>
            <person name="Thrash J.C."/>
        </authorList>
    </citation>
    <scope>NUCLEOTIDE SEQUENCE [LARGE SCALE GENOMIC DNA]</scope>
    <source>
        <strain evidence="12 13">LSUCC0057</strain>
    </source>
</reference>
<dbReference type="CDD" id="cd18084">
    <property type="entry name" value="RsmE-like"/>
    <property type="match status" value="1"/>
</dbReference>
<protein>
    <recommendedName>
        <fullName evidence="10">Ribosomal RNA small subunit methyltransferase E</fullName>
        <ecNumber evidence="10">2.1.1.193</ecNumber>
    </recommendedName>
</protein>
<dbReference type="InterPro" id="IPR029026">
    <property type="entry name" value="tRNA_m1G_MTases_N"/>
</dbReference>
<dbReference type="Gene3D" id="3.40.1280.10">
    <property type="match status" value="1"/>
</dbReference>
<keyword evidence="13" id="KW-1185">Reference proteome</keyword>
<dbReference type="GO" id="GO:0005737">
    <property type="term" value="C:cytoplasm"/>
    <property type="evidence" value="ECO:0007669"/>
    <property type="project" value="UniProtKB-SubCell"/>
</dbReference>
<keyword evidence="4 10" id="KW-0698">rRNA processing</keyword>
<keyword evidence="6 10" id="KW-0808">Transferase</keyword>
<proteinExistence type="inferred from homology"/>
<dbReference type="SUPFAM" id="SSF75217">
    <property type="entry name" value="alpha/beta knot"/>
    <property type="match status" value="1"/>
</dbReference>
<keyword evidence="7 10" id="KW-0949">S-adenosyl-L-methionine</keyword>
<comment type="function">
    <text evidence="8 10">Specifically methylates the N3 position of the uracil ring of uridine 1498 (m3U1498) in 16S rRNA. Acts on the fully assembled 30S ribosomal subunit.</text>
</comment>
<evidence type="ECO:0000256" key="2">
    <source>
        <dbReference type="ARBA" id="ARBA00005528"/>
    </source>
</evidence>
<feature type="domain" description="Ribosomal RNA small subunit methyltransferase E methyltransferase" evidence="11">
    <location>
        <begin position="72"/>
        <end position="234"/>
    </location>
</feature>
<accession>A0A4Y8UMA5</accession>
<evidence type="ECO:0000256" key="7">
    <source>
        <dbReference type="ARBA" id="ARBA00022691"/>
    </source>
</evidence>
<sequence>MNLLLLEPAESDAATAVISGRRANHMRTVQRAVPGTTLRAGVIGRGFGEVTVLADDGAGYTVTYTAIAERPPAPMPLQLVIALPRPKMVNRLLQAVTAMGIKQITFINSWRVEKSYWQSPQLSADNIRLQLLLGLEQGVDTQLPTVTFEPLFKPFVEDRLAAQSGDGLRLLAHPGGGEPCPVAAAKPATLVVGPEGGFIDYEVALLTAQGFSAVTMGPRILRVETAVVALASRLYPAG</sequence>
<dbReference type="Proteomes" id="UP000298133">
    <property type="component" value="Unassembled WGS sequence"/>
</dbReference>
<dbReference type="GO" id="GO:0070042">
    <property type="term" value="F:rRNA (uridine-N3-)-methyltransferase activity"/>
    <property type="evidence" value="ECO:0007669"/>
    <property type="project" value="TreeGrafter"/>
</dbReference>
<dbReference type="NCBIfam" id="TIGR00046">
    <property type="entry name" value="RsmE family RNA methyltransferase"/>
    <property type="match status" value="1"/>
</dbReference>
<comment type="caution">
    <text evidence="12">The sequence shown here is derived from an EMBL/GenBank/DDBJ whole genome shotgun (WGS) entry which is preliminary data.</text>
</comment>
<dbReference type="InterPro" id="IPR046886">
    <property type="entry name" value="RsmE_MTase_dom"/>
</dbReference>
<evidence type="ECO:0000256" key="3">
    <source>
        <dbReference type="ARBA" id="ARBA00022490"/>
    </source>
</evidence>
<evidence type="ECO:0000313" key="12">
    <source>
        <dbReference type="EMBL" id="TFH68927.1"/>
    </source>
</evidence>
<evidence type="ECO:0000256" key="4">
    <source>
        <dbReference type="ARBA" id="ARBA00022552"/>
    </source>
</evidence>
<dbReference type="PANTHER" id="PTHR30027:SF3">
    <property type="entry name" value="16S RRNA (URACIL(1498)-N(3))-METHYLTRANSFERASE"/>
    <property type="match status" value="1"/>
</dbReference>
<name>A0A4Y8UMA5_9GAMM</name>
<comment type="similarity">
    <text evidence="2 10">Belongs to the RNA methyltransferase RsmE family.</text>
</comment>
<evidence type="ECO:0000256" key="6">
    <source>
        <dbReference type="ARBA" id="ARBA00022679"/>
    </source>
</evidence>
<dbReference type="InterPro" id="IPR006700">
    <property type="entry name" value="RsmE"/>
</dbReference>
<dbReference type="OrthoDB" id="9815641at2"/>
<dbReference type="EC" id="2.1.1.193" evidence="10"/>